<gene>
    <name evidence="3" type="ordered locus">MycrhN_1964</name>
</gene>
<keyword evidence="4" id="KW-1185">Reference proteome</keyword>
<evidence type="ECO:0000256" key="1">
    <source>
        <dbReference type="SAM" id="MobiDB-lite"/>
    </source>
</evidence>
<feature type="domain" description="HNH nuclease" evidence="2">
    <location>
        <begin position="356"/>
        <end position="407"/>
    </location>
</feature>
<evidence type="ECO:0000259" key="2">
    <source>
        <dbReference type="SMART" id="SM00507"/>
    </source>
</evidence>
<evidence type="ECO:0000313" key="4">
    <source>
        <dbReference type="Proteomes" id="UP000005442"/>
    </source>
</evidence>
<accession>G8RPK8</accession>
<dbReference type="KEGG" id="mrh:MycrhN_1964"/>
<dbReference type="Pfam" id="PF02720">
    <property type="entry name" value="DUF222"/>
    <property type="match status" value="1"/>
</dbReference>
<evidence type="ECO:0000313" key="3">
    <source>
        <dbReference type="EMBL" id="AEV72571.1"/>
    </source>
</evidence>
<proteinExistence type="predicted"/>
<dbReference type="EMBL" id="CP003169">
    <property type="protein sequence ID" value="AEV72571.1"/>
    <property type="molecule type" value="Genomic_DNA"/>
</dbReference>
<dbReference type="PATRIC" id="fig|710685.3.peg.1974"/>
<dbReference type="HOGENOM" id="CLU_021786_3_2_11"/>
<feature type="region of interest" description="Disordered" evidence="1">
    <location>
        <begin position="293"/>
        <end position="312"/>
    </location>
</feature>
<dbReference type="InterPro" id="IPR003615">
    <property type="entry name" value="HNH_nuc"/>
</dbReference>
<reference evidence="3 4" key="1">
    <citation type="submission" date="2011-12" db="EMBL/GenBank/DDBJ databases">
        <title>Complete sequence of Mycobacterium rhodesiae NBB3.</title>
        <authorList>
            <consortium name="US DOE Joint Genome Institute"/>
            <person name="Lucas S."/>
            <person name="Han J."/>
            <person name="Lapidus A."/>
            <person name="Cheng J.-F."/>
            <person name="Goodwin L."/>
            <person name="Pitluck S."/>
            <person name="Peters L."/>
            <person name="Mikhailova N."/>
            <person name="Gu W."/>
            <person name="Detter J.C."/>
            <person name="Han C."/>
            <person name="Tapia R."/>
            <person name="Land M."/>
            <person name="Hauser L."/>
            <person name="Kyrpides N."/>
            <person name="Ivanova N."/>
            <person name="Pagani I."/>
            <person name="Mattes T."/>
            <person name="Holmes A."/>
            <person name="Rutledge P."/>
            <person name="Paulsen I."/>
            <person name="Coleman N."/>
            <person name="Woyke T."/>
        </authorList>
    </citation>
    <scope>NUCLEOTIDE SEQUENCE [LARGE SCALE GENOMIC DNA]</scope>
    <source>
        <strain evidence="3 4">NBB3</strain>
    </source>
</reference>
<dbReference type="Proteomes" id="UP000005442">
    <property type="component" value="Chromosome"/>
</dbReference>
<protein>
    <recommendedName>
        <fullName evidence="2">HNH nuclease domain-containing protein</fullName>
    </recommendedName>
</protein>
<feature type="compositionally biased region" description="Basic and acidic residues" evidence="1">
    <location>
        <begin position="501"/>
        <end position="514"/>
    </location>
</feature>
<feature type="compositionally biased region" description="Pro residues" evidence="1">
    <location>
        <begin position="516"/>
        <end position="528"/>
    </location>
</feature>
<dbReference type="RefSeq" id="WP_014210385.1">
    <property type="nucleotide sequence ID" value="NC_016604.1"/>
</dbReference>
<dbReference type="CDD" id="cd00085">
    <property type="entry name" value="HNHc"/>
    <property type="match status" value="1"/>
</dbReference>
<dbReference type="SMART" id="SM00507">
    <property type="entry name" value="HNHc"/>
    <property type="match status" value="1"/>
</dbReference>
<sequence length="528" mass="57057">MFDSLVAAALASRGVAAVGAWARVENAACAQRLFASADELERMLAADGSDNRDQWCLDNWGAVAASIAAAQNVSLGVASHQLLIALGLRERLPRVSEVFATGAISYRLVSAIVARTRLVKDPDAMAKVDTEIAAQVAQWGVLSAHKTEIAIDYWVDRYDPAAVRRTEYSARGCHVDVHDPQDGSGVAWLEAKLLATDAEAVDQRLDAIARTVCDKDPRTHEQRRAAALGALGQHAERLVCKCENPDCDAAQKQPSAVVVHVIAHEDSLTDHTPAQLDGKSPPLFDKPLSEVTWGEATAPTPPPTNGPAATPPAALLSGTMLPAPLLAAKVASTAKLVPIRHPGDAPPEPRYIPSAILATFIRCRDMTCRFPGCDEPAFDCDIDHTIAYPHGPTQASNLKCLCRKHHLLKTFWGWRDQQLPDGSVLWTCPQGQTYTTYPGSRTLFPTLCRPTAPIAVHSAAPAGDTAARGLAMPQRKTTRAQNRAQSIDDERRFNAALVQAEAEHRSRDRERSEVPSRPPPSYDDPPPF</sequence>
<feature type="region of interest" description="Disordered" evidence="1">
    <location>
        <begin position="465"/>
        <end position="528"/>
    </location>
</feature>
<dbReference type="eggNOG" id="COG1403">
    <property type="taxonomic scope" value="Bacteria"/>
</dbReference>
<dbReference type="OrthoDB" id="4775237at2"/>
<organism evidence="3 4">
    <name type="scientific">Mycolicibacterium rhodesiae (strain NBB3)</name>
    <name type="common">Mycobacterium rhodesiae</name>
    <dbReference type="NCBI Taxonomy" id="710685"/>
    <lineage>
        <taxon>Bacteria</taxon>
        <taxon>Bacillati</taxon>
        <taxon>Actinomycetota</taxon>
        <taxon>Actinomycetes</taxon>
        <taxon>Mycobacteriales</taxon>
        <taxon>Mycobacteriaceae</taxon>
        <taxon>Mycolicibacterium</taxon>
    </lineage>
</organism>
<name>G8RPK8_MYCRN</name>
<dbReference type="InterPro" id="IPR003870">
    <property type="entry name" value="DUF222"/>
</dbReference>
<dbReference type="STRING" id="710685.MycrhN_1964"/>
<dbReference type="AlphaFoldDB" id="G8RPK8"/>